<gene>
    <name evidence="2" type="ORF">GCT13_07270</name>
</gene>
<feature type="region of interest" description="Disordered" evidence="1">
    <location>
        <begin position="1"/>
        <end position="72"/>
    </location>
</feature>
<keyword evidence="3" id="KW-1185">Reference proteome</keyword>
<reference evidence="2 3" key="1">
    <citation type="submission" date="2019-10" db="EMBL/GenBank/DDBJ databases">
        <title>Paraburkholderia sp. isolated from nodules of Mimosa pudica from Brazilian Atlantic Forest soils.</title>
        <authorList>
            <person name="Paulitsch F."/>
            <person name="Hungria M."/>
            <person name="Dall'Agnol R."/>
        </authorList>
    </citation>
    <scope>NUCLEOTIDE SEQUENCE [LARGE SCALE GENOMIC DNA]</scope>
    <source>
        <strain evidence="2 3">CNPSo 3157</strain>
    </source>
</reference>
<evidence type="ECO:0000313" key="3">
    <source>
        <dbReference type="Proteomes" id="UP000484381"/>
    </source>
</evidence>
<dbReference type="RefSeq" id="WP_152756423.1">
    <property type="nucleotide sequence ID" value="NZ_WHNP01000005.1"/>
</dbReference>
<dbReference type="EMBL" id="WHNP01000005">
    <property type="protein sequence ID" value="MPW16741.1"/>
    <property type="molecule type" value="Genomic_DNA"/>
</dbReference>
<name>A0A7X1N823_9BURK</name>
<sequence>MSVSTIGPTYPVYKIDHDGQDQPTPDNSGRYGGDYLHPESKKTDNPGGDVQPTTPQKVPTPPKTPIGSSAREPLAGATSDELLHLSYVFDSTAQGRQGMPLGVSNDAGIADKLQKVCEMDMAGYPPDVQDFESRVWDSQALLAALSPTAREFYAGALATLDAVYRNATSADAKNLIKAKLLSLQDDIRNEYNNAINDPLERVLSVFNEPLGAGYLNADDKQRLAQLKEMRQKFLDAPDAASREKIFRDAVSLKSVLQQTAMIGIDKYVAEDKKKWEDANRYVSQIIEEAGQITDPLARYKSIGDKLFSLNAGMGEDDVADRRILAFTQRMRDDVDLRSMLDKWAVQAGIPLNEAGVGGAPNYTGILNDPPPAGPDYIRDLADRYTGVLKDTTKAELEASNRKVRPYLQVAEGFIRFVLGMTPLAPLTAVLDEASVLSPEARMGIEFASGILGFLDPAGFVETRIASFVSDVAREAEEDGNGGSTLVRLSTGTARTTGEGAVGGTTEEVAGTVQPRYLQVPEGPTYDPALLAAKARIKGESLPVPEGYRVQVDATSLKPDENAPGVYTDDQFRHYIKNGDQHYAVDYDAANDTWRVVHPDSPGRYAYPVKYDPASRTWMINPDVGLKGGSPLSRLVSLKRFMSDPRVAKLVQSKMLKPQNPHTCFLDHGSVAKHAADVPDGRLIPVSTGRLTAQQLRAELDKGPVVLSARNIARPDSNYSGMHTVVLLKTVKEDGREYVLGIDLDDTVTRNGQAQSLDEGDFGGVEYDINKLVDEAAPYVDEDTGNTLEMYHRPEQRSGLWSWWK</sequence>
<protein>
    <submittedName>
        <fullName evidence="2">Uncharacterized protein</fullName>
    </submittedName>
</protein>
<proteinExistence type="predicted"/>
<comment type="caution">
    <text evidence="2">The sequence shown here is derived from an EMBL/GenBank/DDBJ whole genome shotgun (WGS) entry which is preliminary data.</text>
</comment>
<accession>A0A7X1N823</accession>
<evidence type="ECO:0000256" key="1">
    <source>
        <dbReference type="SAM" id="MobiDB-lite"/>
    </source>
</evidence>
<organism evidence="2 3">
    <name type="scientific">Paraburkholderia franconis</name>
    <dbReference type="NCBI Taxonomy" id="2654983"/>
    <lineage>
        <taxon>Bacteria</taxon>
        <taxon>Pseudomonadati</taxon>
        <taxon>Pseudomonadota</taxon>
        <taxon>Betaproteobacteria</taxon>
        <taxon>Burkholderiales</taxon>
        <taxon>Burkholderiaceae</taxon>
        <taxon>Paraburkholderia</taxon>
    </lineage>
</organism>
<evidence type="ECO:0000313" key="2">
    <source>
        <dbReference type="EMBL" id="MPW16741.1"/>
    </source>
</evidence>
<dbReference type="Proteomes" id="UP000484381">
    <property type="component" value="Unassembled WGS sequence"/>
</dbReference>
<dbReference type="AlphaFoldDB" id="A0A7X1N823"/>